<keyword evidence="1" id="KW-1133">Transmembrane helix</keyword>
<reference evidence="2 4" key="2">
    <citation type="journal article" date="2009" name="BMC Genomics">
        <title>The complete mitochondrial genome of the house dust mite Dermatophagoides pteronyssinus (Trouessart): a novel gene arrangement among arthropods.</title>
        <authorList>
            <person name="Dermauw W."/>
            <person name="Van Leeuwen T."/>
            <person name="Vanholme B."/>
            <person name="Tirry L."/>
        </authorList>
    </citation>
    <scope>NUCLEOTIDE SEQUENCE</scope>
</reference>
<proteinExistence type="predicted"/>
<dbReference type="KEGG" id="dpte:7564652"/>
<keyword evidence="3" id="KW-1185">Reference proteome</keyword>
<dbReference type="GeneID" id="7564652"/>
<dbReference type="Proteomes" id="UP000515146">
    <property type="component" value="Mitochondrion MT"/>
</dbReference>
<keyword evidence="1" id="KW-0812">Transmembrane</keyword>
<name>C1IWC8_DERPT</name>
<dbReference type="AlphaFoldDB" id="C1IWC8"/>
<protein>
    <submittedName>
        <fullName evidence="2 4">NADH dehydrogenase subunit 4L</fullName>
    </submittedName>
</protein>
<organism evidence="2">
    <name type="scientific">Dermatophagoides pteronyssinus</name>
    <name type="common">European house dust mite</name>
    <dbReference type="NCBI Taxonomy" id="6956"/>
    <lineage>
        <taxon>Eukaryota</taxon>
        <taxon>Metazoa</taxon>
        <taxon>Ecdysozoa</taxon>
        <taxon>Arthropoda</taxon>
        <taxon>Chelicerata</taxon>
        <taxon>Arachnida</taxon>
        <taxon>Acari</taxon>
        <taxon>Acariformes</taxon>
        <taxon>Sarcoptiformes</taxon>
        <taxon>Astigmata</taxon>
        <taxon>Psoroptidia</taxon>
        <taxon>Analgoidea</taxon>
        <taxon>Pyroglyphidae</taxon>
        <taxon>Dermatophagoidinae</taxon>
        <taxon>Dermatophagoides</taxon>
    </lineage>
</organism>
<evidence type="ECO:0000313" key="3">
    <source>
        <dbReference type="Proteomes" id="UP000515146"/>
    </source>
</evidence>
<reference evidence="4" key="4">
    <citation type="submission" date="2025-04" db="UniProtKB">
        <authorList>
            <consortium name="RefSeq"/>
        </authorList>
    </citation>
    <scope>IDENTIFICATION</scope>
</reference>
<evidence type="ECO:0000256" key="1">
    <source>
        <dbReference type="SAM" id="Phobius"/>
    </source>
</evidence>
<dbReference type="RefSeq" id="YP_002650714.1">
    <property type="nucleotide sequence ID" value="NC_012218.1"/>
</dbReference>
<evidence type="ECO:0000313" key="2">
    <source>
        <dbReference type="EMBL" id="ACF54667.1"/>
    </source>
</evidence>
<dbReference type="EMBL" id="EU884425">
    <property type="protein sequence ID" value="ACF54667.1"/>
    <property type="molecule type" value="Genomic_DNA"/>
</dbReference>
<evidence type="ECO:0000313" key="4">
    <source>
        <dbReference type="RefSeq" id="YP_002650714.1"/>
    </source>
</evidence>
<dbReference type="Gene3D" id="1.10.287.3510">
    <property type="match status" value="1"/>
</dbReference>
<reference evidence="4" key="3">
    <citation type="submission" date="2009-03" db="EMBL/GenBank/DDBJ databases">
        <authorList>
            <consortium name="NCBI Genome Project"/>
        </authorList>
    </citation>
    <scope>NUCLEOTIDE SEQUENCE</scope>
</reference>
<sequence>MMSGFLILFLFYFYLSISSSTNILILLILVEFMILFCFMHMVFLSFSYIVGLFFILIGVCMGAYSICVFIFLYRSKSSSYILSSSLELLY</sequence>
<keyword evidence="2 4" id="KW-0496">Mitochondrion</keyword>
<feature type="transmembrane region" description="Helical" evidence="1">
    <location>
        <begin position="12"/>
        <end position="42"/>
    </location>
</feature>
<keyword evidence="1" id="KW-0472">Membrane</keyword>
<reference evidence="2 4" key="1">
    <citation type="submission" date="2008-07" db="EMBL/GenBank/DDBJ databases">
        <authorList>
            <person name="Dermauw W.R."/>
            <person name="Van Leeuwen T."/>
            <person name="Vanholme B."/>
            <person name="Tirry L."/>
        </authorList>
    </citation>
    <scope>NUCLEOTIDE SEQUENCE</scope>
</reference>
<feature type="transmembrane region" description="Helical" evidence="1">
    <location>
        <begin position="48"/>
        <end position="73"/>
    </location>
</feature>
<geneLocation type="mitochondrion" evidence="2 4"/>
<gene>
    <name evidence="2 4" type="primary">ND4L</name>
    <name evidence="4" type="ORF">KEG94_p07</name>
</gene>
<accession>C1IWC8</accession>
<dbReference type="CTD" id="4539"/>